<keyword evidence="7 12" id="KW-1133">Transmembrane helix</keyword>
<evidence type="ECO:0000256" key="13">
    <source>
        <dbReference type="SAM" id="Phobius"/>
    </source>
</evidence>
<evidence type="ECO:0000256" key="2">
    <source>
        <dbReference type="ARBA" id="ARBA00022516"/>
    </source>
</evidence>
<dbReference type="PROSITE" id="PS00061">
    <property type="entry name" value="ADH_SHORT"/>
    <property type="match status" value="1"/>
</dbReference>
<keyword evidence="6 12" id="KW-0521">NADP</keyword>
<dbReference type="CDD" id="cd05356">
    <property type="entry name" value="17beta-HSD1_like_SDR_c"/>
    <property type="match status" value="1"/>
</dbReference>
<proteinExistence type="inferred from homology"/>
<dbReference type="Proteomes" id="UP000664534">
    <property type="component" value="Unassembled WGS sequence"/>
</dbReference>
<evidence type="ECO:0000313" key="14">
    <source>
        <dbReference type="EMBL" id="CAF9931688.1"/>
    </source>
</evidence>
<dbReference type="InterPro" id="IPR020904">
    <property type="entry name" value="Sc_DH/Rdtase_CS"/>
</dbReference>
<gene>
    <name evidence="14" type="primary">HSDL1</name>
    <name evidence="14" type="ORF">IMSHALPRED_008689</name>
</gene>
<feature type="active site" description="Proton acceptor" evidence="12">
    <location>
        <position position="228"/>
    </location>
</feature>
<dbReference type="EC" id="1.1.1.330" evidence="12"/>
<dbReference type="InterPro" id="IPR002347">
    <property type="entry name" value="SDR_fam"/>
</dbReference>
<dbReference type="GO" id="GO:0005789">
    <property type="term" value="C:endoplasmic reticulum membrane"/>
    <property type="evidence" value="ECO:0007669"/>
    <property type="project" value="UniProtKB-SubCell"/>
</dbReference>
<dbReference type="GO" id="GO:0141040">
    <property type="term" value="F:very-long-chain 3-oxoacyl-CoA reductase activity"/>
    <property type="evidence" value="ECO:0007669"/>
    <property type="project" value="UniProtKB-EC"/>
</dbReference>
<keyword evidence="9 12" id="KW-0443">Lipid metabolism</keyword>
<keyword evidence="15" id="KW-1185">Reference proteome</keyword>
<dbReference type="SUPFAM" id="SSF51735">
    <property type="entry name" value="NAD(P)-binding Rossmann-fold domains"/>
    <property type="match status" value="1"/>
</dbReference>
<dbReference type="UniPathway" id="UPA00094"/>
<evidence type="ECO:0000256" key="11">
    <source>
        <dbReference type="ARBA" id="ARBA00023160"/>
    </source>
</evidence>
<keyword evidence="4 12" id="KW-0256">Endoplasmic reticulum</keyword>
<comment type="catalytic activity">
    <reaction evidence="12">
        <text>a very-long-chain (3R)-3-hydroxyacyl-CoA + NADP(+) = a very-long-chain 3-oxoacyl-CoA + NADPH + H(+)</text>
        <dbReference type="Rhea" id="RHEA:48680"/>
        <dbReference type="ChEBI" id="CHEBI:15378"/>
        <dbReference type="ChEBI" id="CHEBI:57783"/>
        <dbReference type="ChEBI" id="CHEBI:58349"/>
        <dbReference type="ChEBI" id="CHEBI:85440"/>
        <dbReference type="ChEBI" id="CHEBI:90725"/>
        <dbReference type="EC" id="1.1.1.330"/>
    </reaction>
</comment>
<dbReference type="OrthoDB" id="5545019at2759"/>
<comment type="pathway">
    <text evidence="1">Lipid metabolism; fatty acid biosynthesis.</text>
</comment>
<dbReference type="FunFam" id="3.40.50.720:FF:000317">
    <property type="entry name" value="Very-long-chain 3-oxoacyl-CoA reductase"/>
    <property type="match status" value="1"/>
</dbReference>
<evidence type="ECO:0000256" key="6">
    <source>
        <dbReference type="ARBA" id="ARBA00022857"/>
    </source>
</evidence>
<evidence type="ECO:0000256" key="10">
    <source>
        <dbReference type="ARBA" id="ARBA00023136"/>
    </source>
</evidence>
<keyword evidence="3 12" id="KW-0812">Transmembrane</keyword>
<evidence type="ECO:0000256" key="1">
    <source>
        <dbReference type="ARBA" id="ARBA00005194"/>
    </source>
</evidence>
<dbReference type="Pfam" id="PF00106">
    <property type="entry name" value="adh_short"/>
    <property type="match status" value="1"/>
</dbReference>
<name>A0A8H3ITP5_9LECA</name>
<dbReference type="GO" id="GO:0030497">
    <property type="term" value="P:fatty acid elongation"/>
    <property type="evidence" value="ECO:0007669"/>
    <property type="project" value="UniProtKB-UniRule"/>
</dbReference>
<protein>
    <recommendedName>
        <fullName evidence="12">Very-long-chain 3-oxoacyl-CoA reductase</fullName>
        <ecNumber evidence="12">1.1.1.330</ecNumber>
    </recommendedName>
    <alternativeName>
        <fullName evidence="12">3-ketoacyl-CoA reductase</fullName>
        <shortName evidence="12">3-ketoreductase</shortName>
        <shortName evidence="12">KAR</shortName>
    </alternativeName>
    <alternativeName>
        <fullName evidence="12">Microsomal beta-keto-reductase</fullName>
    </alternativeName>
</protein>
<dbReference type="GO" id="GO:0045703">
    <property type="term" value="F:ketoreductase activity"/>
    <property type="evidence" value="ECO:0007669"/>
    <property type="project" value="UniProtKB-UniRule"/>
</dbReference>
<organism evidence="14 15">
    <name type="scientific">Imshaugia aleurites</name>
    <dbReference type="NCBI Taxonomy" id="172621"/>
    <lineage>
        <taxon>Eukaryota</taxon>
        <taxon>Fungi</taxon>
        <taxon>Dikarya</taxon>
        <taxon>Ascomycota</taxon>
        <taxon>Pezizomycotina</taxon>
        <taxon>Lecanoromycetes</taxon>
        <taxon>OSLEUM clade</taxon>
        <taxon>Lecanoromycetidae</taxon>
        <taxon>Lecanorales</taxon>
        <taxon>Lecanorineae</taxon>
        <taxon>Parmeliaceae</taxon>
        <taxon>Imshaugia</taxon>
    </lineage>
</organism>
<dbReference type="EMBL" id="CAJPDT010000062">
    <property type="protein sequence ID" value="CAF9931688.1"/>
    <property type="molecule type" value="Genomic_DNA"/>
</dbReference>
<dbReference type="Gene3D" id="3.40.50.720">
    <property type="entry name" value="NAD(P)-binding Rossmann-like Domain"/>
    <property type="match status" value="1"/>
</dbReference>
<evidence type="ECO:0000313" key="15">
    <source>
        <dbReference type="Proteomes" id="UP000664534"/>
    </source>
</evidence>
<dbReference type="GO" id="GO:0030148">
    <property type="term" value="P:sphingolipid biosynthetic process"/>
    <property type="evidence" value="ECO:0007669"/>
    <property type="project" value="UniProtKB-ARBA"/>
</dbReference>
<comment type="subcellular location">
    <subcellularLocation>
        <location evidence="12">Endoplasmic reticulum membrane</location>
        <topology evidence="12">Single-pass membrane protein</topology>
    </subcellularLocation>
</comment>
<evidence type="ECO:0000256" key="3">
    <source>
        <dbReference type="ARBA" id="ARBA00022692"/>
    </source>
</evidence>
<dbReference type="AlphaFoldDB" id="A0A8H3ITP5"/>
<feature type="binding site" evidence="12">
    <location>
        <position position="215"/>
    </location>
    <ligand>
        <name>substrate</name>
    </ligand>
</feature>
<dbReference type="PANTHER" id="PTHR43086:SF2">
    <property type="entry name" value="HYDROXYSTEROID DEHYDROGENASE-LIKE PROTEIN 1"/>
    <property type="match status" value="1"/>
</dbReference>
<keyword evidence="8 12" id="KW-0560">Oxidoreductase</keyword>
<evidence type="ECO:0000256" key="4">
    <source>
        <dbReference type="ARBA" id="ARBA00022824"/>
    </source>
</evidence>
<comment type="caution">
    <text evidence="14">The sequence shown here is derived from an EMBL/GenBank/DDBJ whole genome shotgun (WGS) entry which is preliminary data.</text>
</comment>
<dbReference type="PIRSF" id="PIRSF000126">
    <property type="entry name" value="11-beta-HSD1"/>
    <property type="match status" value="1"/>
</dbReference>
<keyword evidence="5 12" id="KW-0276">Fatty acid metabolism</keyword>
<feature type="transmembrane region" description="Helical" evidence="13">
    <location>
        <begin position="30"/>
        <end position="51"/>
    </location>
</feature>
<sequence>MSFKLDNLAWFYRGKMEQSTALSESLDQKIIYYALVTFTVTGFLTIFARLFQFSRLLLSLFLLPGRPLRTFGQPSKTWALITGASDGIGKEFALQLSRAGYSTLLVSRTASKLDALAAEIKSKYNTSTKVLAMDFGANSDDDYAKLKALVDSLDVAILINNVGASHSIPVPFTQTEQSEVNSIITINCMATLRVTQLVAAGMVQRKRGLILTMGSFGGLFPTPLLATYSGSKAFLQQWSTALGAELAPYNVQVELVQSYLVTSAMSKIRKSSALVPSPRAFVKSVLGKVGRTGGAQGWTYTSTPYWSHAVLQWSVNVFVGPGNNLLLAYNKWMHEAIRKRALAKQARINGKKGL</sequence>
<evidence type="ECO:0000256" key="7">
    <source>
        <dbReference type="ARBA" id="ARBA00022989"/>
    </source>
</evidence>
<keyword evidence="2 12" id="KW-0444">Lipid biosynthesis</keyword>
<accession>A0A8H3ITP5</accession>
<keyword evidence="10 12" id="KW-0472">Membrane</keyword>
<dbReference type="InterPro" id="IPR027533">
    <property type="entry name" value="3_ketoreductase_fungal"/>
</dbReference>
<dbReference type="HAMAP" id="MF_03107">
    <property type="entry name" value="3_ketoreductase"/>
    <property type="match status" value="1"/>
</dbReference>
<evidence type="ECO:0000256" key="9">
    <source>
        <dbReference type="ARBA" id="ARBA00023098"/>
    </source>
</evidence>
<dbReference type="PANTHER" id="PTHR43086">
    <property type="entry name" value="VERY-LONG-CHAIN 3-OXOOACYL-COA REDUCTASE"/>
    <property type="match status" value="1"/>
</dbReference>
<comment type="similarity">
    <text evidence="12">Belongs to the short-chain dehydrogenases/reductases (SDR) family.</text>
</comment>
<evidence type="ECO:0000256" key="12">
    <source>
        <dbReference type="HAMAP-Rule" id="MF_03107"/>
    </source>
</evidence>
<comment type="function">
    <text evidence="12">Component of the microsomal membrane bound fatty acid elongation system, which produces the 26-carbon very long-chain fatty acids (VLCFA) from palmitate. Catalyzes the reduction of the 3-ketoacyl-CoA intermediate that is formed in each cycle of fatty acid elongation. VLCFAs serve as precursors for ceramide and sphingolipids.</text>
</comment>
<evidence type="ECO:0000256" key="5">
    <source>
        <dbReference type="ARBA" id="ARBA00022832"/>
    </source>
</evidence>
<evidence type="ECO:0000256" key="8">
    <source>
        <dbReference type="ARBA" id="ARBA00023002"/>
    </source>
</evidence>
<reference evidence="14" key="1">
    <citation type="submission" date="2021-03" db="EMBL/GenBank/DDBJ databases">
        <authorList>
            <person name="Tagirdzhanova G."/>
        </authorList>
    </citation>
    <scope>NUCLEOTIDE SEQUENCE</scope>
</reference>
<dbReference type="PRINTS" id="PR00081">
    <property type="entry name" value="GDHRDH"/>
</dbReference>
<keyword evidence="11 12" id="KW-0275">Fatty acid biosynthesis</keyword>
<dbReference type="InterPro" id="IPR036291">
    <property type="entry name" value="NAD(P)-bd_dom_sf"/>
</dbReference>